<dbReference type="EMBL" id="MU253982">
    <property type="protein sequence ID" value="KAG9243382.1"/>
    <property type="molecule type" value="Genomic_DNA"/>
</dbReference>
<keyword evidence="1" id="KW-0456">Lyase</keyword>
<dbReference type="Pfam" id="PF01116">
    <property type="entry name" value="F_bP_aldolase"/>
    <property type="match status" value="2"/>
</dbReference>
<protein>
    <recommendedName>
        <fullName evidence="1">Fructose-bisphosphate aldolase</fullName>
        <shortName evidence="1">FBP aldolase</shortName>
        <ecNumber evidence="1">4.1.2.13</ecNumber>
    </recommendedName>
</protein>
<dbReference type="SUPFAM" id="SSF51569">
    <property type="entry name" value="Aldolase"/>
    <property type="match status" value="1"/>
</dbReference>
<accession>A0A9P7Z121</accession>
<sequence length="232" mass="26184">MAPPANWKESNKMLQILQEAEKGGYGVVAIIAYNFEPINGFVRAAEKAKSPFITLYKSSHGPLLEWTSHPYRCRCYQQDERPTMLAVEIKLFHSIMVDMSPYEKEENLAKPAALVKYCQEKGIATEAEPGRVEARLEQTRKSVNSRARIVLHGTNGFEPELMEECIATSCSKLIVNRAVLGDYYEHFRKHAPTISQEVDGETTEKVISGNLPLLTLLCQAYFVMRLDLVTCP</sequence>
<keyword evidence="1" id="KW-0479">Metal-binding</keyword>
<dbReference type="PANTHER" id="PTHR30304:SF0">
    <property type="entry name" value="D-TAGATOSE-1,6-BISPHOSPHATE ALDOLASE SUBUNIT GATY-RELATED"/>
    <property type="match status" value="1"/>
</dbReference>
<dbReference type="AlphaFoldDB" id="A0A9P7Z121"/>
<dbReference type="Proteomes" id="UP000887226">
    <property type="component" value="Unassembled WGS sequence"/>
</dbReference>
<proteinExistence type="inferred from homology"/>
<comment type="catalytic activity">
    <reaction evidence="1">
        <text>beta-D-fructose 1,6-bisphosphate = D-glyceraldehyde 3-phosphate + dihydroxyacetone phosphate</text>
        <dbReference type="Rhea" id="RHEA:14729"/>
        <dbReference type="ChEBI" id="CHEBI:32966"/>
        <dbReference type="ChEBI" id="CHEBI:57642"/>
        <dbReference type="ChEBI" id="CHEBI:59776"/>
        <dbReference type="EC" id="4.1.2.13"/>
    </reaction>
</comment>
<reference evidence="2" key="1">
    <citation type="journal article" date="2021" name="IMA Fungus">
        <title>Genomic characterization of three marine fungi, including Emericellopsis atlantica sp. nov. with signatures of a generalist lifestyle and marine biomass degradation.</title>
        <authorList>
            <person name="Hagestad O.C."/>
            <person name="Hou L."/>
            <person name="Andersen J.H."/>
            <person name="Hansen E.H."/>
            <person name="Altermark B."/>
            <person name="Li C."/>
            <person name="Kuhnert E."/>
            <person name="Cox R.J."/>
            <person name="Crous P.W."/>
            <person name="Spatafora J.W."/>
            <person name="Lail K."/>
            <person name="Amirebrahimi M."/>
            <person name="Lipzen A."/>
            <person name="Pangilinan J."/>
            <person name="Andreopoulos W."/>
            <person name="Hayes R.D."/>
            <person name="Ng V."/>
            <person name="Grigoriev I.V."/>
            <person name="Jackson S.A."/>
            <person name="Sutton T.D.S."/>
            <person name="Dobson A.D.W."/>
            <person name="Rama T."/>
        </authorList>
    </citation>
    <scope>NUCLEOTIDE SEQUENCE</scope>
    <source>
        <strain evidence="2">TRa3180A</strain>
    </source>
</reference>
<comment type="cofactor">
    <cofactor evidence="1">
        <name>Zn(2+)</name>
        <dbReference type="ChEBI" id="CHEBI:29105"/>
    </cofactor>
    <text evidence="1">Binds 2 Zn(2+) ions per subunit. One is catalytic and the other provides a structural contribution.</text>
</comment>
<keyword evidence="1" id="KW-0324">Glycolysis</keyword>
<comment type="similarity">
    <text evidence="1">Belongs to the class II fructose-bisphosphate aldolase family.</text>
</comment>
<dbReference type="GO" id="GO:0004332">
    <property type="term" value="F:fructose-bisphosphate aldolase activity"/>
    <property type="evidence" value="ECO:0007669"/>
    <property type="project" value="UniProtKB-EC"/>
</dbReference>
<keyword evidence="1" id="KW-0862">Zinc</keyword>
<evidence type="ECO:0000256" key="1">
    <source>
        <dbReference type="RuleBase" id="RU366023"/>
    </source>
</evidence>
<organism evidence="2 3">
    <name type="scientific">Calycina marina</name>
    <dbReference type="NCBI Taxonomy" id="1763456"/>
    <lineage>
        <taxon>Eukaryota</taxon>
        <taxon>Fungi</taxon>
        <taxon>Dikarya</taxon>
        <taxon>Ascomycota</taxon>
        <taxon>Pezizomycotina</taxon>
        <taxon>Leotiomycetes</taxon>
        <taxon>Helotiales</taxon>
        <taxon>Pezizellaceae</taxon>
        <taxon>Calycina</taxon>
    </lineage>
</organism>
<dbReference type="EC" id="4.1.2.13" evidence="1"/>
<dbReference type="InterPro" id="IPR013785">
    <property type="entry name" value="Aldolase_TIM"/>
</dbReference>
<dbReference type="InterPro" id="IPR050246">
    <property type="entry name" value="Class_II_FBP_aldolase"/>
</dbReference>
<keyword evidence="3" id="KW-1185">Reference proteome</keyword>
<dbReference type="InterPro" id="IPR000771">
    <property type="entry name" value="FBA_II"/>
</dbReference>
<dbReference type="PANTHER" id="PTHR30304">
    <property type="entry name" value="D-TAGATOSE-1,6-BISPHOSPHATE ALDOLASE"/>
    <property type="match status" value="1"/>
</dbReference>
<comment type="pathway">
    <text evidence="1">Carbohydrate degradation; glycolysis; D-glyceraldehyde 3-phosphate and glycerone phosphate from D-glucose: step 4/4.</text>
</comment>
<dbReference type="Gene3D" id="3.20.20.70">
    <property type="entry name" value="Aldolase class I"/>
    <property type="match status" value="2"/>
</dbReference>
<evidence type="ECO:0000313" key="3">
    <source>
        <dbReference type="Proteomes" id="UP000887226"/>
    </source>
</evidence>
<name>A0A9P7Z121_9HELO</name>
<dbReference type="GO" id="GO:0006096">
    <property type="term" value="P:glycolytic process"/>
    <property type="evidence" value="ECO:0007669"/>
    <property type="project" value="UniProtKB-KW"/>
</dbReference>
<dbReference type="GO" id="GO:0008270">
    <property type="term" value="F:zinc ion binding"/>
    <property type="evidence" value="ECO:0007669"/>
    <property type="project" value="UniProtKB-UniRule"/>
</dbReference>
<comment type="function">
    <text evidence="1">Catalyzes the aldol condensation of dihydroxyacetone phosphate (DHAP or glycerone-phosphate) with glyceraldehyde 3-phosphate (G3P) to form fructose 1,6-bisphosphate (FBP) in gluconeogenesis and the reverse reaction in glycolysis.</text>
</comment>
<dbReference type="OrthoDB" id="2558351at2759"/>
<gene>
    <name evidence="2" type="ORF">BJ878DRAFT_552909</name>
</gene>
<evidence type="ECO:0000313" key="2">
    <source>
        <dbReference type="EMBL" id="KAG9243382.1"/>
    </source>
</evidence>
<comment type="caution">
    <text evidence="2">The sequence shown here is derived from an EMBL/GenBank/DDBJ whole genome shotgun (WGS) entry which is preliminary data.</text>
</comment>